<keyword evidence="6" id="KW-1185">Reference proteome</keyword>
<dbReference type="InterPro" id="IPR036388">
    <property type="entry name" value="WH-like_DNA-bd_sf"/>
</dbReference>
<dbReference type="PROSITE" id="PS51118">
    <property type="entry name" value="HTH_HXLR"/>
    <property type="match status" value="1"/>
</dbReference>
<dbReference type="AlphaFoldDB" id="A0A318J969"/>
<proteinExistence type="predicted"/>
<dbReference type="Pfam" id="PF01638">
    <property type="entry name" value="HxlR"/>
    <property type="match status" value="1"/>
</dbReference>
<dbReference type="RefSeq" id="WP_110255847.1">
    <property type="nucleotide sequence ID" value="NZ_QJKB01000004.1"/>
</dbReference>
<dbReference type="Proteomes" id="UP000247792">
    <property type="component" value="Unassembled WGS sequence"/>
</dbReference>
<accession>A0A318J969</accession>
<dbReference type="EMBL" id="QJKB01000004">
    <property type="protein sequence ID" value="PXX43321.1"/>
    <property type="molecule type" value="Genomic_DNA"/>
</dbReference>
<dbReference type="OrthoDB" id="9807069at2"/>
<dbReference type="PANTHER" id="PTHR33204">
    <property type="entry name" value="TRANSCRIPTIONAL REGULATOR, MARR FAMILY"/>
    <property type="match status" value="1"/>
</dbReference>
<evidence type="ECO:0000313" key="6">
    <source>
        <dbReference type="Proteomes" id="UP000247792"/>
    </source>
</evidence>
<name>A0A318J969_9BURK</name>
<evidence type="ECO:0000313" key="5">
    <source>
        <dbReference type="EMBL" id="PXX43321.1"/>
    </source>
</evidence>
<reference evidence="5 6" key="1">
    <citation type="submission" date="2018-05" db="EMBL/GenBank/DDBJ databases">
        <title>Genomic Encyclopedia of Type Strains, Phase IV (KMG-IV): sequencing the most valuable type-strain genomes for metagenomic binning, comparative biology and taxonomic classification.</title>
        <authorList>
            <person name="Goeker M."/>
        </authorList>
    </citation>
    <scope>NUCLEOTIDE SEQUENCE [LARGE SCALE GENOMIC DNA]</scope>
    <source>
        <strain evidence="5 6">DSM 19792</strain>
    </source>
</reference>
<dbReference type="InterPro" id="IPR036390">
    <property type="entry name" value="WH_DNA-bd_sf"/>
</dbReference>
<organism evidence="5 6">
    <name type="scientific">Undibacterium pigrum</name>
    <dbReference type="NCBI Taxonomy" id="401470"/>
    <lineage>
        <taxon>Bacteria</taxon>
        <taxon>Pseudomonadati</taxon>
        <taxon>Pseudomonadota</taxon>
        <taxon>Betaproteobacteria</taxon>
        <taxon>Burkholderiales</taxon>
        <taxon>Oxalobacteraceae</taxon>
        <taxon>Undibacterium</taxon>
    </lineage>
</organism>
<dbReference type="GO" id="GO:0003677">
    <property type="term" value="F:DNA binding"/>
    <property type="evidence" value="ECO:0007669"/>
    <property type="project" value="UniProtKB-KW"/>
</dbReference>
<dbReference type="PANTHER" id="PTHR33204:SF39">
    <property type="entry name" value="TRANSCRIPTIONAL REGULATORY PROTEIN"/>
    <property type="match status" value="1"/>
</dbReference>
<gene>
    <name evidence="5" type="ORF">DFR42_104322</name>
</gene>
<protein>
    <submittedName>
        <fullName evidence="5">HxlR family transcriptional regulator</fullName>
    </submittedName>
</protein>
<comment type="caution">
    <text evidence="5">The sequence shown here is derived from an EMBL/GenBank/DDBJ whole genome shotgun (WGS) entry which is preliminary data.</text>
</comment>
<sequence>MPRLPEVNPVKRMGMASDFDTAMCPVRNVLDHISTKWTPLILLTLQAGPLRFSQLHKQVPDISKRMLTQSLRDLERDGLLSRKVFPTKPPSVEYELTALGASVMLPLGALVDWADKNFEKIKLSRQAFDQDNEAA</sequence>
<feature type="domain" description="HTH hxlR-type" evidence="4">
    <location>
        <begin position="24"/>
        <end position="122"/>
    </location>
</feature>
<dbReference type="Gene3D" id="1.10.10.10">
    <property type="entry name" value="Winged helix-like DNA-binding domain superfamily/Winged helix DNA-binding domain"/>
    <property type="match status" value="1"/>
</dbReference>
<evidence type="ECO:0000256" key="3">
    <source>
        <dbReference type="ARBA" id="ARBA00023163"/>
    </source>
</evidence>
<dbReference type="SUPFAM" id="SSF46785">
    <property type="entry name" value="Winged helix' DNA-binding domain"/>
    <property type="match status" value="1"/>
</dbReference>
<keyword evidence="2" id="KW-0238">DNA-binding</keyword>
<keyword evidence="1" id="KW-0805">Transcription regulation</keyword>
<evidence type="ECO:0000256" key="2">
    <source>
        <dbReference type="ARBA" id="ARBA00023125"/>
    </source>
</evidence>
<evidence type="ECO:0000256" key="1">
    <source>
        <dbReference type="ARBA" id="ARBA00023015"/>
    </source>
</evidence>
<evidence type="ECO:0000259" key="4">
    <source>
        <dbReference type="PROSITE" id="PS51118"/>
    </source>
</evidence>
<dbReference type="InterPro" id="IPR002577">
    <property type="entry name" value="HTH_HxlR"/>
</dbReference>
<keyword evidence="3" id="KW-0804">Transcription</keyword>